<proteinExistence type="predicted"/>
<sequence length="900" mass="106268">MRIFRIIRSLQNKSNFRKYFSNFTNTASVRLTNIQSHVPKIPLNHHNIGKYSTENDEELEDYSLIETDALDIMEQTKYILFKDSKDNVINELNGCNNMEDVWNTLNAHKNNLNDEQLTQSVLVLKDIQIKFCKVNSKRINPSFEFLNQLKNSKEFDGLISTIMSSIENFNTNYLSFVFLYLQRIGMNIEEEPMLMIGQKLKNDLEQEFDLSVCSRFLKVIFLENSVRPYYMSLNLIPKIIEALDKCKAIEDLSNISVCLYKLHNMLTPPVLKKYTNVVDVFLKTNKLSASDYGTILKVLNFLCVPSWREENVELMSKCILLLNNYVNKLDIPYLLLLYEIFFKIQEPGELLNEIQRSAAKFWQQIEEGGSLDTNAALKLFSALIFFSSPLHRIQLRKDIEKLLKTDLDIRNLILIRKIFSYVKISDKKLCQKYWDIWSNLLKEKYDNFLVSKSCLNYMQFNTDIDNYRNFNFEKKVLELMRNLIRRDAIISPEHLGTFLAFVICYSDDETLLQVILNKFKKNPRQLKIKEILLLSQTFTARSKCCTKEDFRELQNILNESTRHIVSLNDNYDSNSLLIKAAIMRDNYDNDFVDNLMIKLKEVNYMSSKLIESISFIFMSTNTLIPEVFNKITEYLLKNKNNIIGFNAEKILFMCFHLSYYPINADKFFQAATDVIIRDQERLSGLAFLQCALALSFFNKLPSFLVKQIFNVEFMDRLDNELANCYSKEKYPQRVRQTLMYLNRTVCLEYPEFNIPWFHEKYIQDVQKRYAVEHSLPRSIQEYLVEIVGGNIVENVLTPYGYHIDFVINLNEENNVVAPKSDSIRKRVALLLLKHYAYTRFYKHLRGTYQMKIKHLEIMGYNVSLIQFEEWSNLLYTSERVDYLKKLIWPDHYDIMWATKR</sequence>
<dbReference type="InterPro" id="IPR050870">
    <property type="entry name" value="FAST_kinase"/>
</dbReference>
<feature type="domain" description="RAP" evidence="3">
    <location>
        <begin position="827"/>
        <end position="885"/>
    </location>
</feature>
<dbReference type="PANTHER" id="PTHR21228">
    <property type="entry name" value="FAST LEU-RICH DOMAIN-CONTAINING"/>
    <property type="match status" value="1"/>
</dbReference>
<dbReference type="Proteomes" id="UP001153636">
    <property type="component" value="Chromosome 4"/>
</dbReference>
<gene>
    <name evidence="4" type="ORF">PSYICH_LOCUS10738</name>
</gene>
<protein>
    <recommendedName>
        <fullName evidence="3">RAP domain-containing protein</fullName>
    </recommendedName>
</protein>
<keyword evidence="5" id="KW-1185">Reference proteome</keyword>
<dbReference type="GO" id="GO:0005759">
    <property type="term" value="C:mitochondrial matrix"/>
    <property type="evidence" value="ECO:0007669"/>
    <property type="project" value="TreeGrafter"/>
</dbReference>
<evidence type="ECO:0000313" key="5">
    <source>
        <dbReference type="Proteomes" id="UP001153636"/>
    </source>
</evidence>
<dbReference type="InterPro" id="IPR010622">
    <property type="entry name" value="FAST_Leu-rich"/>
</dbReference>
<dbReference type="SMART" id="SM00952">
    <property type="entry name" value="RAP"/>
    <property type="match status" value="1"/>
</dbReference>
<dbReference type="Pfam" id="PF06743">
    <property type="entry name" value="FAST_1"/>
    <property type="match status" value="1"/>
</dbReference>
<dbReference type="InterPro" id="IPR013584">
    <property type="entry name" value="RAP"/>
</dbReference>
<evidence type="ECO:0000313" key="4">
    <source>
        <dbReference type="EMBL" id="CAH1109215.1"/>
    </source>
</evidence>
<dbReference type="Pfam" id="PF08373">
    <property type="entry name" value="RAP"/>
    <property type="match status" value="1"/>
</dbReference>
<evidence type="ECO:0000256" key="2">
    <source>
        <dbReference type="ARBA" id="ARBA00023128"/>
    </source>
</evidence>
<dbReference type="GO" id="GO:0000963">
    <property type="term" value="P:mitochondrial RNA processing"/>
    <property type="evidence" value="ECO:0007669"/>
    <property type="project" value="TreeGrafter"/>
</dbReference>
<dbReference type="PANTHER" id="PTHR21228:SF72">
    <property type="entry name" value="LD32258P"/>
    <property type="match status" value="1"/>
</dbReference>
<evidence type="ECO:0000259" key="3">
    <source>
        <dbReference type="PROSITE" id="PS51286"/>
    </source>
</evidence>
<accession>A0A9P0CZI6</accession>
<dbReference type="GO" id="GO:0003723">
    <property type="term" value="F:RNA binding"/>
    <property type="evidence" value="ECO:0007669"/>
    <property type="project" value="TreeGrafter"/>
</dbReference>
<dbReference type="GO" id="GO:0035770">
    <property type="term" value="C:ribonucleoprotein granule"/>
    <property type="evidence" value="ECO:0007669"/>
    <property type="project" value="TreeGrafter"/>
</dbReference>
<comment type="subcellular location">
    <subcellularLocation>
        <location evidence="1">Mitochondrion</location>
    </subcellularLocation>
</comment>
<dbReference type="PROSITE" id="PS51286">
    <property type="entry name" value="RAP"/>
    <property type="match status" value="1"/>
</dbReference>
<dbReference type="Pfam" id="PF08368">
    <property type="entry name" value="FAST_2"/>
    <property type="match status" value="1"/>
</dbReference>
<dbReference type="EMBL" id="OV651816">
    <property type="protein sequence ID" value="CAH1109215.1"/>
    <property type="molecule type" value="Genomic_DNA"/>
</dbReference>
<dbReference type="GO" id="GO:0044528">
    <property type="term" value="P:regulation of mitochondrial mRNA stability"/>
    <property type="evidence" value="ECO:0007669"/>
    <property type="project" value="InterPro"/>
</dbReference>
<dbReference type="InterPro" id="IPR013579">
    <property type="entry name" value="FAST_2"/>
</dbReference>
<name>A0A9P0CZI6_9CUCU</name>
<reference evidence="4" key="1">
    <citation type="submission" date="2022-01" db="EMBL/GenBank/DDBJ databases">
        <authorList>
            <person name="King R."/>
        </authorList>
    </citation>
    <scope>NUCLEOTIDE SEQUENCE</scope>
</reference>
<keyword evidence="2" id="KW-0496">Mitochondrion</keyword>
<evidence type="ECO:0000256" key="1">
    <source>
        <dbReference type="ARBA" id="ARBA00004173"/>
    </source>
</evidence>
<dbReference type="AlphaFoldDB" id="A0A9P0CZI6"/>
<organism evidence="4 5">
    <name type="scientific">Psylliodes chrysocephalus</name>
    <dbReference type="NCBI Taxonomy" id="3402493"/>
    <lineage>
        <taxon>Eukaryota</taxon>
        <taxon>Metazoa</taxon>
        <taxon>Ecdysozoa</taxon>
        <taxon>Arthropoda</taxon>
        <taxon>Hexapoda</taxon>
        <taxon>Insecta</taxon>
        <taxon>Pterygota</taxon>
        <taxon>Neoptera</taxon>
        <taxon>Endopterygota</taxon>
        <taxon>Coleoptera</taxon>
        <taxon>Polyphaga</taxon>
        <taxon>Cucujiformia</taxon>
        <taxon>Chrysomeloidea</taxon>
        <taxon>Chrysomelidae</taxon>
        <taxon>Galerucinae</taxon>
        <taxon>Alticini</taxon>
        <taxon>Psylliodes</taxon>
    </lineage>
</organism>
<dbReference type="OrthoDB" id="385235at2759"/>